<dbReference type="Gene3D" id="3.30.70.270">
    <property type="match status" value="1"/>
</dbReference>
<feature type="domain" description="Reverse transcriptase" evidence="3">
    <location>
        <begin position="801"/>
        <end position="990"/>
    </location>
</feature>
<proteinExistence type="predicted"/>
<evidence type="ECO:0000313" key="4">
    <source>
        <dbReference type="EMBL" id="KAK3289767.1"/>
    </source>
</evidence>
<dbReference type="InterPro" id="IPR000477">
    <property type="entry name" value="RT_dom"/>
</dbReference>
<dbReference type="GO" id="GO:0006310">
    <property type="term" value="P:DNA recombination"/>
    <property type="evidence" value="ECO:0007669"/>
    <property type="project" value="UniProtKB-KW"/>
</dbReference>
<sequence>MSTEAAKVEHWRGAGLRTELQQLREAMASSQTLSKARCSEVKKAASDWVKGHQQDLQLLPQVVQEHTDRLMAAGLLEKTATGGVGVLEWKLVAAGLWGTQRAGERTLLQEVIAWVDSLLGLPPPAVPLTAEEMTRIAREAADAAVAGVRSTVDEWSAFVRSHLAGSGAGGGAGGGSSGQPPHPLEVEFGAALANSVAKSGDWTQDQCVRACGQLIQEAASLRAELSALRDKHEFGKSPMRELEAHRFPLLVHRHPRLASEECDLDELPAGEEASVDSWRVRVHTLRSRVAGYQAFVKLHRPAVLISDVMKDEFFKKRKRVTFDDADEDEAARRPAGGRGTEQLPVLDAARRAQLAEMGAPCRTVSDDTLARALRGELAPEDITRPPGESQSLAGLVSKGPLQGVNLLVTAPRRLQPLEEGRISWGEHGGFTVQPKAPKCKSMEEWARGFMNIICTAPETERETMLDFLEWGKTIHAEFGFHHFTEFYEHLVRRVQRAGTSISLNDYDTVWRVYSKQFDVRPKKNAGKWSQYNRTGGAAVDHGGDGGKGGRGGKGKGGKGQGRQGRESEVAPEGGELRTSGDGQISTGLISELAEISEDERLDGPVGELPLLGLDDSETADGVAVKGVLPWWNGLRTEDYVRVWDVQGGPWGHGVEPALQSVERLVPVPVSVANPELWRAHSQGARVRSSSRWPALRQELAARAAVETMESCGTMEAERRCYEEEIGKVGCVVPLLTRRAHCVAAAFQDWHDVQFLVRSAACGTGWAYEDVELDEPYRVPNYVEPEHAEVMRGVIAEEMQAGRIFLAGWRLPVGVIAMGMVEKVRKGNVKFRPVSDYSRPKVGGVNARIALDSDEFSTVKEAFALLRPGYFMVKVDLENAYRSLGSASQYWSSQCFEYDGVRYMDTRAPFGNRALPGIFMRFTRAIVAWMQAQGVQCVGYLDDFFCVGRTAAEAEENMMLLVEFVSFLGFSVNMAKCEGPAKRMEFLGILLSTDGTVCTAAIDQDRVKDVLTRANLLRAQAARGMVRRRALESLMGLLAFCSQVVWGLSLYTRRGFAFLAATVSRKTVRLAAPVLEDLAVLERVLRMYNGRQVVLHRRVVDESHFATDASGTLGFGGVWEKLFFLLSWADLARMPQRSWFPRQPGVQETWIINYMELFAVWWAVAIWGHRMQGTTVVVNVDNQSALFQIKRWWGPVAYLPLLKQLFYTCSKHDIRLQPVYISSADNLLADLLSRLQLARFETEHRAFLRATVWRQDSDDWMLGPVQWTDIDLEFGPFTVDCCVAPSRANSYCYRSWSREEDARIQKFDGLNAWGNLPFSILKEILVNFLRAKKRQQWGTAACFLVPVWPGNPGWDMVASMPEVFQELQRESGRYRTEALAPHTRRAYGTGVRAFVTFCIQFACLGCLEPMLPATDATLCSFITFQSWPSKPVMPLTMADLAKMAKLPGCVDGSLTQCALWAAILVGFFGLFRKDNLTTGKTGAWNTRGALVRDDVLFQVDGKLVWLRVRHSKTIQCGERQHWVPLHAVPGSPLCPVRALQRLFARTIYRPGGSPLFVMEKVTAKKGTVIPMTHEVLVAGIKALAQQVGLQPGDYAGHSLRRGGATAALRLDLNRIYIKLQGDWKSDCFEGYCELDREQKLILPVAMAEAAAAAGR</sequence>
<dbReference type="SUPFAM" id="SSF56672">
    <property type="entry name" value="DNA/RNA polymerases"/>
    <property type="match status" value="1"/>
</dbReference>
<dbReference type="InterPro" id="IPR043502">
    <property type="entry name" value="DNA/RNA_pol_sf"/>
</dbReference>
<dbReference type="EMBL" id="LGRX02000044">
    <property type="protein sequence ID" value="KAK3289767.1"/>
    <property type="molecule type" value="Genomic_DNA"/>
</dbReference>
<protein>
    <recommendedName>
        <fullName evidence="3">Reverse transcriptase domain-containing protein</fullName>
    </recommendedName>
</protein>
<dbReference type="PANTHER" id="PTHR33050:SF7">
    <property type="entry name" value="RIBONUCLEASE H"/>
    <property type="match status" value="1"/>
</dbReference>
<dbReference type="Proteomes" id="UP001190700">
    <property type="component" value="Unassembled WGS sequence"/>
</dbReference>
<accession>A0AAE0H4J1</accession>
<evidence type="ECO:0000313" key="5">
    <source>
        <dbReference type="Proteomes" id="UP001190700"/>
    </source>
</evidence>
<dbReference type="Gene3D" id="1.10.443.10">
    <property type="entry name" value="Intergrase catalytic core"/>
    <property type="match status" value="1"/>
</dbReference>
<dbReference type="InterPro" id="IPR013762">
    <property type="entry name" value="Integrase-like_cat_sf"/>
</dbReference>
<evidence type="ECO:0000256" key="1">
    <source>
        <dbReference type="ARBA" id="ARBA00023172"/>
    </source>
</evidence>
<dbReference type="SUPFAM" id="SSF56349">
    <property type="entry name" value="DNA breaking-rejoining enzymes"/>
    <property type="match status" value="1"/>
</dbReference>
<dbReference type="SUPFAM" id="SSF47823">
    <property type="entry name" value="lambda integrase-like, N-terminal domain"/>
    <property type="match status" value="1"/>
</dbReference>
<dbReference type="GO" id="GO:0015074">
    <property type="term" value="P:DNA integration"/>
    <property type="evidence" value="ECO:0007669"/>
    <property type="project" value="InterPro"/>
</dbReference>
<evidence type="ECO:0000259" key="3">
    <source>
        <dbReference type="PROSITE" id="PS50878"/>
    </source>
</evidence>
<keyword evidence="1" id="KW-0233">DNA recombination</keyword>
<dbReference type="InterPro" id="IPR043128">
    <property type="entry name" value="Rev_trsase/Diguanyl_cyclase"/>
</dbReference>
<comment type="caution">
    <text evidence="4">The sequence shown here is derived from an EMBL/GenBank/DDBJ whole genome shotgun (WGS) entry which is preliminary data.</text>
</comment>
<dbReference type="InterPro" id="IPR011010">
    <property type="entry name" value="DNA_brk_join_enz"/>
</dbReference>
<keyword evidence="5" id="KW-1185">Reference proteome</keyword>
<evidence type="ECO:0000256" key="2">
    <source>
        <dbReference type="SAM" id="MobiDB-lite"/>
    </source>
</evidence>
<dbReference type="InterPro" id="IPR052055">
    <property type="entry name" value="Hepadnavirus_pol/RT"/>
</dbReference>
<feature type="region of interest" description="Disordered" evidence="2">
    <location>
        <begin position="524"/>
        <end position="583"/>
    </location>
</feature>
<dbReference type="CDD" id="cd09275">
    <property type="entry name" value="RNase_HI_RT_DIRS1"/>
    <property type="match status" value="1"/>
</dbReference>
<dbReference type="PANTHER" id="PTHR33050">
    <property type="entry name" value="REVERSE TRANSCRIPTASE DOMAIN-CONTAINING PROTEIN"/>
    <property type="match status" value="1"/>
</dbReference>
<dbReference type="PROSITE" id="PS50878">
    <property type="entry name" value="RT_POL"/>
    <property type="match status" value="1"/>
</dbReference>
<organism evidence="4 5">
    <name type="scientific">Cymbomonas tetramitiformis</name>
    <dbReference type="NCBI Taxonomy" id="36881"/>
    <lineage>
        <taxon>Eukaryota</taxon>
        <taxon>Viridiplantae</taxon>
        <taxon>Chlorophyta</taxon>
        <taxon>Pyramimonadophyceae</taxon>
        <taxon>Pyramimonadales</taxon>
        <taxon>Pyramimonadaceae</taxon>
        <taxon>Cymbomonas</taxon>
    </lineage>
</organism>
<reference evidence="4 5" key="1">
    <citation type="journal article" date="2015" name="Genome Biol. Evol.">
        <title>Comparative Genomics of a Bacterivorous Green Alga Reveals Evolutionary Causalities and Consequences of Phago-Mixotrophic Mode of Nutrition.</title>
        <authorList>
            <person name="Burns J.A."/>
            <person name="Paasch A."/>
            <person name="Narechania A."/>
            <person name="Kim E."/>
        </authorList>
    </citation>
    <scope>NUCLEOTIDE SEQUENCE [LARGE SCALE GENOMIC DNA]</scope>
    <source>
        <strain evidence="4 5">PLY_AMNH</strain>
    </source>
</reference>
<dbReference type="Gene3D" id="3.10.10.10">
    <property type="entry name" value="HIV Type 1 Reverse Transcriptase, subunit A, domain 1"/>
    <property type="match status" value="1"/>
</dbReference>
<dbReference type="Pfam" id="PF00078">
    <property type="entry name" value="RVT_1"/>
    <property type="match status" value="1"/>
</dbReference>
<dbReference type="GO" id="GO:0003677">
    <property type="term" value="F:DNA binding"/>
    <property type="evidence" value="ECO:0007669"/>
    <property type="project" value="InterPro"/>
</dbReference>
<name>A0AAE0H4J1_9CHLO</name>
<gene>
    <name evidence="4" type="ORF">CYMTET_2802</name>
</gene>